<evidence type="ECO:0000313" key="2">
    <source>
        <dbReference type="Proteomes" id="UP000276133"/>
    </source>
</evidence>
<comment type="caution">
    <text evidence="1">The sequence shown here is derived from an EMBL/GenBank/DDBJ whole genome shotgun (WGS) entry which is preliminary data.</text>
</comment>
<accession>A0A3M7RXJ0</accession>
<organism evidence="1 2">
    <name type="scientific">Brachionus plicatilis</name>
    <name type="common">Marine rotifer</name>
    <name type="synonym">Brachionus muelleri</name>
    <dbReference type="NCBI Taxonomy" id="10195"/>
    <lineage>
        <taxon>Eukaryota</taxon>
        <taxon>Metazoa</taxon>
        <taxon>Spiralia</taxon>
        <taxon>Gnathifera</taxon>
        <taxon>Rotifera</taxon>
        <taxon>Eurotatoria</taxon>
        <taxon>Monogononta</taxon>
        <taxon>Pseudotrocha</taxon>
        <taxon>Ploima</taxon>
        <taxon>Brachionidae</taxon>
        <taxon>Brachionus</taxon>
    </lineage>
</organism>
<proteinExistence type="predicted"/>
<name>A0A3M7RXJ0_BRAPC</name>
<evidence type="ECO:0000313" key="1">
    <source>
        <dbReference type="EMBL" id="RNA28078.1"/>
    </source>
</evidence>
<protein>
    <submittedName>
        <fullName evidence="1">Uncharacterized protein</fullName>
    </submittedName>
</protein>
<reference evidence="1 2" key="1">
    <citation type="journal article" date="2018" name="Sci. Rep.">
        <title>Genomic signatures of local adaptation to the degree of environmental predictability in rotifers.</title>
        <authorList>
            <person name="Franch-Gras L."/>
            <person name="Hahn C."/>
            <person name="Garcia-Roger E.M."/>
            <person name="Carmona M.J."/>
            <person name="Serra M."/>
            <person name="Gomez A."/>
        </authorList>
    </citation>
    <scope>NUCLEOTIDE SEQUENCE [LARGE SCALE GENOMIC DNA]</scope>
    <source>
        <strain evidence="1">HYR1</strain>
    </source>
</reference>
<dbReference type="Proteomes" id="UP000276133">
    <property type="component" value="Unassembled WGS sequence"/>
</dbReference>
<keyword evidence="2" id="KW-1185">Reference proteome</keyword>
<gene>
    <name evidence="1" type="ORF">BpHYR1_049235</name>
</gene>
<sequence length="61" mass="7372">MHTIKKSLIKLCTLNSFNTFLNHLQRVCPSLYPKIICSEFFYQDQQKFFESMFINKYEAKD</sequence>
<dbReference type="EMBL" id="REGN01002441">
    <property type="protein sequence ID" value="RNA28078.1"/>
    <property type="molecule type" value="Genomic_DNA"/>
</dbReference>
<dbReference type="AlphaFoldDB" id="A0A3M7RXJ0"/>